<proteinExistence type="predicted"/>
<evidence type="ECO:0000313" key="2">
    <source>
        <dbReference type="EMBL" id="KOB77250.1"/>
    </source>
</evidence>
<feature type="region of interest" description="Disordered" evidence="1">
    <location>
        <begin position="277"/>
        <end position="300"/>
    </location>
</feature>
<keyword evidence="3" id="KW-1185">Reference proteome</keyword>
<reference evidence="2 3" key="1">
    <citation type="journal article" date="2015" name="Genome Biol. Evol.">
        <title>The genome of winter moth (Operophtera brumata) provides a genomic perspective on sexual dimorphism and phenology.</title>
        <authorList>
            <person name="Derks M.F."/>
            <person name="Smit S."/>
            <person name="Salis L."/>
            <person name="Schijlen E."/>
            <person name="Bossers A."/>
            <person name="Mateman C."/>
            <person name="Pijl A.S."/>
            <person name="de Ridder D."/>
            <person name="Groenen M.A."/>
            <person name="Visser M.E."/>
            <person name="Megens H.J."/>
        </authorList>
    </citation>
    <scope>NUCLEOTIDE SEQUENCE [LARGE SCALE GENOMIC DNA]</scope>
    <source>
        <strain evidence="2">WM2013NL</strain>
        <tissue evidence="2">Head and thorax</tissue>
    </source>
</reference>
<dbReference type="EMBL" id="JTDY01000425">
    <property type="protein sequence ID" value="KOB77250.1"/>
    <property type="molecule type" value="Genomic_DNA"/>
</dbReference>
<evidence type="ECO:0000256" key="1">
    <source>
        <dbReference type="SAM" id="MobiDB-lite"/>
    </source>
</evidence>
<gene>
    <name evidence="2" type="ORF">OBRU01_04120</name>
</gene>
<sequence>MAQKLLESAVRELHKLVSGLSDKVESLESKVSEQSALIVDQIDIIKSLKTKLEGSISTQMLPTPAHALTQPNSAKPIRQSRLVASSKITQSGTTVATKKMTAKNDKVRLTTAGAVTPKCDKAKEGEPTGLPITTDVCGLASRVTTNPVAARTNDTHTYDEGDWKQVSRKRRPATQRRILTGSGQTANELQTAERLKYIQAWSFKPETTVELVRNHINKIAACEKYVVEKRDIRTDQHAAFVIGFPETYYDVLCTADAWPLGIKISDWFRLAPRHSERGSPAVGAAARRNSVTSASGGFGR</sequence>
<organism evidence="2 3">
    <name type="scientific">Operophtera brumata</name>
    <name type="common">Winter moth</name>
    <name type="synonym">Phalaena brumata</name>
    <dbReference type="NCBI Taxonomy" id="104452"/>
    <lineage>
        <taxon>Eukaryota</taxon>
        <taxon>Metazoa</taxon>
        <taxon>Ecdysozoa</taxon>
        <taxon>Arthropoda</taxon>
        <taxon>Hexapoda</taxon>
        <taxon>Insecta</taxon>
        <taxon>Pterygota</taxon>
        <taxon>Neoptera</taxon>
        <taxon>Endopterygota</taxon>
        <taxon>Lepidoptera</taxon>
        <taxon>Glossata</taxon>
        <taxon>Ditrysia</taxon>
        <taxon>Geometroidea</taxon>
        <taxon>Geometridae</taxon>
        <taxon>Larentiinae</taxon>
        <taxon>Operophtera</taxon>
    </lineage>
</organism>
<protein>
    <submittedName>
        <fullName evidence="2">Putative membrane protein</fullName>
    </submittedName>
</protein>
<accession>A0A0L7LPA0</accession>
<feature type="compositionally biased region" description="Polar residues" evidence="1">
    <location>
        <begin position="289"/>
        <end position="300"/>
    </location>
</feature>
<name>A0A0L7LPA0_OPEBR</name>
<dbReference type="Proteomes" id="UP000037510">
    <property type="component" value="Unassembled WGS sequence"/>
</dbReference>
<evidence type="ECO:0000313" key="3">
    <source>
        <dbReference type="Proteomes" id="UP000037510"/>
    </source>
</evidence>
<dbReference type="AlphaFoldDB" id="A0A0L7LPA0"/>
<comment type="caution">
    <text evidence="2">The sequence shown here is derived from an EMBL/GenBank/DDBJ whole genome shotgun (WGS) entry which is preliminary data.</text>
</comment>